<evidence type="ECO:0000313" key="9">
    <source>
        <dbReference type="Proteomes" id="UP000294914"/>
    </source>
</evidence>
<name>A0A4R8J130_9GAMM</name>
<dbReference type="InterPro" id="IPR009915">
    <property type="entry name" value="NnrU_dom"/>
</dbReference>
<organism evidence="8 9">
    <name type="scientific">Thiohalophilus thiocyanatoxydans</name>
    <dbReference type="NCBI Taxonomy" id="381308"/>
    <lineage>
        <taxon>Bacteria</taxon>
        <taxon>Pseudomonadati</taxon>
        <taxon>Pseudomonadota</taxon>
        <taxon>Gammaproteobacteria</taxon>
        <taxon>Thiohalomonadales</taxon>
        <taxon>Thiohalophilaceae</taxon>
        <taxon>Thiohalophilus</taxon>
    </lineage>
</organism>
<keyword evidence="8" id="KW-0489">Methyltransferase</keyword>
<reference evidence="8 9" key="1">
    <citation type="submission" date="2019-03" db="EMBL/GenBank/DDBJ databases">
        <title>Genomic Encyclopedia of Type Strains, Phase IV (KMG-IV): sequencing the most valuable type-strain genomes for metagenomic binning, comparative biology and taxonomic classification.</title>
        <authorList>
            <person name="Goeker M."/>
        </authorList>
    </citation>
    <scope>NUCLEOTIDE SEQUENCE [LARGE SCALE GENOMIC DNA]</scope>
    <source>
        <strain evidence="8 9">DSM 16326</strain>
    </source>
</reference>
<feature type="transmembrane region" description="Helical" evidence="6">
    <location>
        <begin position="209"/>
        <end position="228"/>
    </location>
</feature>
<dbReference type="OrthoDB" id="9789029at2"/>
<dbReference type="GO" id="GO:0016020">
    <property type="term" value="C:membrane"/>
    <property type="evidence" value="ECO:0007669"/>
    <property type="project" value="UniProtKB-SubCell"/>
</dbReference>
<comment type="subcellular location">
    <subcellularLocation>
        <location evidence="1">Membrane</location>
        <topology evidence="1">Multi-pass membrane protein</topology>
    </subcellularLocation>
</comment>
<dbReference type="InterPro" id="IPR033580">
    <property type="entry name" value="Nurim-like"/>
</dbReference>
<comment type="similarity">
    <text evidence="2">Belongs to the nurim family.</text>
</comment>
<gene>
    <name evidence="8" type="ORF">EDC23_0388</name>
</gene>
<dbReference type="Pfam" id="PF07298">
    <property type="entry name" value="NnrU"/>
    <property type="match status" value="1"/>
</dbReference>
<keyword evidence="4 6" id="KW-1133">Transmembrane helix</keyword>
<feature type="transmembrane region" description="Helical" evidence="6">
    <location>
        <begin position="20"/>
        <end position="48"/>
    </location>
</feature>
<keyword evidence="9" id="KW-1185">Reference proteome</keyword>
<feature type="domain" description="NnrU" evidence="7">
    <location>
        <begin position="69"/>
        <end position="231"/>
    </location>
</feature>
<accession>A0A4R8J130</accession>
<evidence type="ECO:0000259" key="7">
    <source>
        <dbReference type="Pfam" id="PF07298"/>
    </source>
</evidence>
<evidence type="ECO:0000256" key="5">
    <source>
        <dbReference type="ARBA" id="ARBA00023136"/>
    </source>
</evidence>
<keyword evidence="3 6" id="KW-0812">Transmembrane</keyword>
<evidence type="ECO:0000256" key="2">
    <source>
        <dbReference type="ARBA" id="ARBA00010631"/>
    </source>
</evidence>
<evidence type="ECO:0000256" key="4">
    <source>
        <dbReference type="ARBA" id="ARBA00022989"/>
    </source>
</evidence>
<protein>
    <submittedName>
        <fullName evidence="8">Protein-S-isoprenylcysteine O-methyltransferase Ste14</fullName>
    </submittedName>
</protein>
<evidence type="ECO:0000313" key="8">
    <source>
        <dbReference type="EMBL" id="TDY04017.1"/>
    </source>
</evidence>
<feature type="transmembrane region" description="Helical" evidence="6">
    <location>
        <begin position="138"/>
        <end position="163"/>
    </location>
</feature>
<dbReference type="Proteomes" id="UP000294914">
    <property type="component" value="Unassembled WGS sequence"/>
</dbReference>
<evidence type="ECO:0000256" key="3">
    <source>
        <dbReference type="ARBA" id="ARBA00022692"/>
    </source>
</evidence>
<dbReference type="RefSeq" id="WP_134080576.1">
    <property type="nucleotide sequence ID" value="NZ_SOQX01000001.1"/>
</dbReference>
<feature type="transmembrane region" description="Helical" evidence="6">
    <location>
        <begin position="60"/>
        <end position="80"/>
    </location>
</feature>
<evidence type="ECO:0000256" key="1">
    <source>
        <dbReference type="ARBA" id="ARBA00004141"/>
    </source>
</evidence>
<proteinExistence type="inferred from homology"/>
<dbReference type="PANTHER" id="PTHR31040:SF1">
    <property type="entry name" value="NURIM"/>
    <property type="match status" value="1"/>
</dbReference>
<dbReference type="PANTHER" id="PTHR31040">
    <property type="entry name" value="NURIM"/>
    <property type="match status" value="1"/>
</dbReference>
<dbReference type="AlphaFoldDB" id="A0A4R8J130"/>
<evidence type="ECO:0000256" key="6">
    <source>
        <dbReference type="SAM" id="Phobius"/>
    </source>
</evidence>
<keyword evidence="8" id="KW-0808">Transferase</keyword>
<dbReference type="GO" id="GO:0032259">
    <property type="term" value="P:methylation"/>
    <property type="evidence" value="ECO:0007669"/>
    <property type="project" value="UniProtKB-KW"/>
</dbReference>
<dbReference type="GO" id="GO:0008168">
    <property type="term" value="F:methyltransferase activity"/>
    <property type="evidence" value="ECO:0007669"/>
    <property type="project" value="UniProtKB-KW"/>
</dbReference>
<sequence>MTMSQSRTDFISHSSPGERIAVFIYSLIAYAIGMAAIAWLVIALTGWIPLGAPPVEARSTTTAVLINLGLLLLFALQHSIMARPGFKAWWTRWIVPAAERSTFVLTSGVALALLVWLWQPLEGVVWSVSQPLASSALWTLFVIGWLYLVAATYVTNHYDLFGLRQGWLYLRGKPYTPVPFVRAWMYRYSRHPMMAGILIGIWSTPHMTFTHLVLAAGFSVYIAIGIALEERELLARFGEKYLHYRKEVGAVLPRIRGE</sequence>
<comment type="caution">
    <text evidence="8">The sequence shown here is derived from an EMBL/GenBank/DDBJ whole genome shotgun (WGS) entry which is preliminary data.</text>
</comment>
<dbReference type="Gene3D" id="1.20.120.1630">
    <property type="match status" value="1"/>
</dbReference>
<dbReference type="EMBL" id="SOQX01000001">
    <property type="protein sequence ID" value="TDY04017.1"/>
    <property type="molecule type" value="Genomic_DNA"/>
</dbReference>
<keyword evidence="5 6" id="KW-0472">Membrane</keyword>
<feature type="transmembrane region" description="Helical" evidence="6">
    <location>
        <begin position="101"/>
        <end position="118"/>
    </location>
</feature>